<dbReference type="EMBL" id="JAUIZM010000011">
    <property type="protein sequence ID" value="KAK1355187.1"/>
    <property type="molecule type" value="Genomic_DNA"/>
</dbReference>
<name>A0AAD8M0M2_9APIA</name>
<organism evidence="1 2">
    <name type="scientific">Heracleum sosnowskyi</name>
    <dbReference type="NCBI Taxonomy" id="360622"/>
    <lineage>
        <taxon>Eukaryota</taxon>
        <taxon>Viridiplantae</taxon>
        <taxon>Streptophyta</taxon>
        <taxon>Embryophyta</taxon>
        <taxon>Tracheophyta</taxon>
        <taxon>Spermatophyta</taxon>
        <taxon>Magnoliopsida</taxon>
        <taxon>eudicotyledons</taxon>
        <taxon>Gunneridae</taxon>
        <taxon>Pentapetalae</taxon>
        <taxon>asterids</taxon>
        <taxon>campanulids</taxon>
        <taxon>Apiales</taxon>
        <taxon>Apiaceae</taxon>
        <taxon>Apioideae</taxon>
        <taxon>apioid superclade</taxon>
        <taxon>Tordylieae</taxon>
        <taxon>Tordyliinae</taxon>
        <taxon>Heracleum</taxon>
    </lineage>
</organism>
<keyword evidence="2" id="KW-1185">Reference proteome</keyword>
<evidence type="ECO:0000313" key="1">
    <source>
        <dbReference type="EMBL" id="KAK1355187.1"/>
    </source>
</evidence>
<proteinExistence type="predicted"/>
<sequence length="234" mass="24639">MLRLILITPAVPASIWNHCTGSTTLSLNISVEKTGLSSGYSIGYTSSQAFNPLLKLNNVSDCVADDRLLALLSQLFEPSEVALFARHSMLAPEASLIFSEYSSLEFPPSLPEPSVRLPLSLPSAQQTATYNPLMCDPIVHIPVIGICSSGLGYLVSAGAAISTKVPPLHPALTNSSIPESSLVIGNRARETLHSVALGLYDVSTNVGVIASNIAAVKLVSLPEMPLGSSLFNGR</sequence>
<dbReference type="Proteomes" id="UP001237642">
    <property type="component" value="Unassembled WGS sequence"/>
</dbReference>
<dbReference type="PANTHER" id="PTHR36741:SF1">
    <property type="entry name" value="OS07G0100500 PROTEIN"/>
    <property type="match status" value="1"/>
</dbReference>
<reference evidence="1" key="2">
    <citation type="submission" date="2023-05" db="EMBL/GenBank/DDBJ databases">
        <authorList>
            <person name="Schelkunov M.I."/>
        </authorList>
    </citation>
    <scope>NUCLEOTIDE SEQUENCE</scope>
    <source>
        <strain evidence="1">Hsosn_3</strain>
        <tissue evidence="1">Leaf</tissue>
    </source>
</reference>
<gene>
    <name evidence="1" type="ORF">POM88_048443</name>
</gene>
<comment type="caution">
    <text evidence="1">The sequence shown here is derived from an EMBL/GenBank/DDBJ whole genome shotgun (WGS) entry which is preliminary data.</text>
</comment>
<evidence type="ECO:0000313" key="2">
    <source>
        <dbReference type="Proteomes" id="UP001237642"/>
    </source>
</evidence>
<accession>A0AAD8M0M2</accession>
<dbReference type="PANTHER" id="PTHR36741">
    <property type="entry name" value="OS07G0100500 PROTEIN"/>
    <property type="match status" value="1"/>
</dbReference>
<dbReference type="AlphaFoldDB" id="A0AAD8M0M2"/>
<protein>
    <submittedName>
        <fullName evidence="1">Uncharacterized protein</fullName>
    </submittedName>
</protein>
<reference evidence="1" key="1">
    <citation type="submission" date="2023-02" db="EMBL/GenBank/DDBJ databases">
        <title>Genome of toxic invasive species Heracleum sosnowskyi carries increased number of genes despite the absence of recent whole-genome duplications.</title>
        <authorList>
            <person name="Schelkunov M."/>
            <person name="Shtratnikova V."/>
            <person name="Makarenko M."/>
            <person name="Klepikova A."/>
            <person name="Omelchenko D."/>
            <person name="Novikova G."/>
            <person name="Obukhova E."/>
            <person name="Bogdanov V."/>
            <person name="Penin A."/>
            <person name="Logacheva M."/>
        </authorList>
    </citation>
    <scope>NUCLEOTIDE SEQUENCE</scope>
    <source>
        <strain evidence="1">Hsosn_3</strain>
        <tissue evidence="1">Leaf</tissue>
    </source>
</reference>